<feature type="region of interest" description="Disordered" evidence="8">
    <location>
        <begin position="319"/>
        <end position="353"/>
    </location>
</feature>
<dbReference type="CDD" id="cd16807">
    <property type="entry name" value="RING_CH-C4HC3_MARCH8"/>
    <property type="match status" value="1"/>
</dbReference>
<keyword evidence="9" id="KW-0812">Transmembrane</keyword>
<feature type="region of interest" description="Disordered" evidence="8">
    <location>
        <begin position="473"/>
        <end position="503"/>
    </location>
</feature>
<evidence type="ECO:0000256" key="5">
    <source>
        <dbReference type="ARBA" id="ARBA00022771"/>
    </source>
</evidence>
<dbReference type="GeneID" id="141457194"/>
<dbReference type="SUPFAM" id="SSF57850">
    <property type="entry name" value="RING/U-box"/>
    <property type="match status" value="1"/>
</dbReference>
<keyword evidence="5" id="KW-0863">Zinc-finger</keyword>
<dbReference type="EnsemblMetazoa" id="RPRC001082-RA">
    <property type="protein sequence ID" value="RPRC001082-PA"/>
    <property type="gene ID" value="RPRC001082"/>
</dbReference>
<dbReference type="VEuPathDB" id="VectorBase:RPRC001082"/>
<dbReference type="PROSITE" id="PS51292">
    <property type="entry name" value="ZF_RING_CH"/>
    <property type="match status" value="1"/>
</dbReference>
<feature type="transmembrane region" description="Helical" evidence="9">
    <location>
        <begin position="172"/>
        <end position="190"/>
    </location>
</feature>
<dbReference type="RefSeq" id="XP_073989948.1">
    <property type="nucleotide sequence ID" value="XM_074133847.1"/>
</dbReference>
<evidence type="ECO:0000256" key="7">
    <source>
        <dbReference type="ARBA" id="ARBA00022859"/>
    </source>
</evidence>
<evidence type="ECO:0000256" key="1">
    <source>
        <dbReference type="ARBA" id="ARBA00004127"/>
    </source>
</evidence>
<keyword evidence="4" id="KW-0479">Metal-binding</keyword>
<dbReference type="GO" id="GO:0002376">
    <property type="term" value="P:immune system process"/>
    <property type="evidence" value="ECO:0007669"/>
    <property type="project" value="UniProtKB-KW"/>
</dbReference>
<evidence type="ECO:0000256" key="3">
    <source>
        <dbReference type="ARBA" id="ARBA00004656"/>
    </source>
</evidence>
<dbReference type="HOGENOM" id="CLU_674762_0_0_1"/>
<dbReference type="STRING" id="13249.T1HAM7"/>
<dbReference type="eggNOG" id="KOG1609">
    <property type="taxonomic scope" value="Eukaryota"/>
</dbReference>
<keyword evidence="9" id="KW-0472">Membrane</keyword>
<proteinExistence type="predicted"/>
<feature type="transmembrane region" description="Helical" evidence="9">
    <location>
        <begin position="130"/>
        <end position="152"/>
    </location>
</feature>
<keyword evidence="6" id="KW-0862">Zinc</keyword>
<feature type="compositionally biased region" description="Low complexity" evidence="8">
    <location>
        <begin position="485"/>
        <end position="503"/>
    </location>
</feature>
<keyword evidence="9" id="KW-1133">Transmembrane helix</keyword>
<keyword evidence="7" id="KW-0391">Immunity</keyword>
<evidence type="ECO:0000256" key="4">
    <source>
        <dbReference type="ARBA" id="ARBA00022723"/>
    </source>
</evidence>
<comment type="subcellular location">
    <subcellularLocation>
        <location evidence="1">Endomembrane system</location>
        <topology evidence="1">Multi-pass membrane protein</topology>
    </subcellularLocation>
    <subcellularLocation>
        <location evidence="2">Endosome</location>
    </subcellularLocation>
    <subcellularLocation>
        <location evidence="3">Lysosome membrane</location>
    </subcellularLocation>
</comment>
<feature type="compositionally biased region" description="Basic and acidic residues" evidence="8">
    <location>
        <begin position="239"/>
        <end position="254"/>
    </location>
</feature>
<name>T1HAM7_RHOPR</name>
<dbReference type="GO" id="GO:0005768">
    <property type="term" value="C:endosome"/>
    <property type="evidence" value="ECO:0007669"/>
    <property type="project" value="UniProtKB-SubCell"/>
</dbReference>
<evidence type="ECO:0000256" key="6">
    <source>
        <dbReference type="ARBA" id="ARBA00022833"/>
    </source>
</evidence>
<dbReference type="Pfam" id="PF12906">
    <property type="entry name" value="RINGv"/>
    <property type="match status" value="1"/>
</dbReference>
<protein>
    <submittedName>
        <fullName evidence="10">RING-CH-type domain-containing protein</fullName>
    </submittedName>
</protein>
<feature type="compositionally biased region" description="Polar residues" evidence="8">
    <location>
        <begin position="323"/>
        <end position="333"/>
    </location>
</feature>
<dbReference type="InterPro" id="IPR013083">
    <property type="entry name" value="Znf_RING/FYVE/PHD"/>
</dbReference>
<dbReference type="InterPro" id="IPR011016">
    <property type="entry name" value="Znf_RING-CH"/>
</dbReference>
<dbReference type="InParanoid" id="T1HAM7"/>
<sequence length="503" mass="56194">MTLQHINISPLDCSTDNDVRENTGSQMYVRTSKSQESCRSESQTSSHTSTSVEICRICHCEGDSEGGLIAPCYCSGSLRFVHQTCLQQWIKSSNIRCCELCKFQFIMHTKTKPFMEWEPLEMTGFERRKLLCAVMFHAIALTCVVWSLYVLIHRTAEEIHYGLLEWPFWTKLIVVAIGFTGGVVFMYIQCKAYMQICQRWKSFNRVIYVQNAPEKQPLNVQPSAPPLSADGSSSTSQRNDTKTRTVPENGNYKDETSIDLKGVRNLHIFFNDESSVCVQNDQYCGSDEGDGNLEGVTVAPVSNQRNDDVATSWHIKIGKGSGAESSVNTAQRNNESEGKIISSDSNDCTRNTKEDSVAAYKQNDVNSANKSDSVLKLQIKKAEIVIKFGQKSNGELANEEVPINERKDTSVNIKIDDKESEPIVIDVVKKAPIVETTKDPVQIRFDFSQNDEERAVDKDDSYSTCKLLQSGCSENSFNSETDSGSHSPLLSSKLNLSLDPARD</sequence>
<dbReference type="OMA" id="EWEPLEM"/>
<feature type="compositionally biased region" description="Polar residues" evidence="8">
    <location>
        <begin position="473"/>
        <end position="484"/>
    </location>
</feature>
<dbReference type="PANTHER" id="PTHR45981">
    <property type="entry name" value="LD02310P"/>
    <property type="match status" value="1"/>
</dbReference>
<dbReference type="Gene3D" id="3.30.40.10">
    <property type="entry name" value="Zinc/RING finger domain, C3HC4 (zinc finger)"/>
    <property type="match status" value="1"/>
</dbReference>
<evidence type="ECO:0000256" key="8">
    <source>
        <dbReference type="SAM" id="MobiDB-lite"/>
    </source>
</evidence>
<feature type="region of interest" description="Disordered" evidence="8">
    <location>
        <begin position="217"/>
        <end position="254"/>
    </location>
</feature>
<dbReference type="SMART" id="SM00744">
    <property type="entry name" value="RINGv"/>
    <property type="match status" value="1"/>
</dbReference>
<dbReference type="AlphaFoldDB" id="T1HAM7"/>
<evidence type="ECO:0000256" key="2">
    <source>
        <dbReference type="ARBA" id="ARBA00004177"/>
    </source>
</evidence>
<evidence type="ECO:0000256" key="9">
    <source>
        <dbReference type="SAM" id="Phobius"/>
    </source>
</evidence>
<dbReference type="EMBL" id="ACPB03017242">
    <property type="status" value="NOT_ANNOTATED_CDS"/>
    <property type="molecule type" value="Genomic_DNA"/>
</dbReference>
<dbReference type="GO" id="GO:0008270">
    <property type="term" value="F:zinc ion binding"/>
    <property type="evidence" value="ECO:0007669"/>
    <property type="project" value="UniProtKB-KW"/>
</dbReference>
<keyword evidence="11" id="KW-1185">Reference proteome</keyword>
<dbReference type="GO" id="GO:0005765">
    <property type="term" value="C:lysosomal membrane"/>
    <property type="evidence" value="ECO:0007669"/>
    <property type="project" value="UniProtKB-SubCell"/>
</dbReference>
<reference evidence="10" key="1">
    <citation type="submission" date="2015-05" db="UniProtKB">
        <authorList>
            <consortium name="EnsemblMetazoa"/>
        </authorList>
    </citation>
    <scope>IDENTIFICATION</scope>
</reference>
<evidence type="ECO:0000313" key="10">
    <source>
        <dbReference type="EnsemblMetazoa" id="RPRC001082-PA"/>
    </source>
</evidence>
<evidence type="ECO:0000313" key="11">
    <source>
        <dbReference type="Proteomes" id="UP000015103"/>
    </source>
</evidence>
<accession>T1HAM7</accession>
<organism evidence="10 11">
    <name type="scientific">Rhodnius prolixus</name>
    <name type="common">Triatomid bug</name>
    <dbReference type="NCBI Taxonomy" id="13249"/>
    <lineage>
        <taxon>Eukaryota</taxon>
        <taxon>Metazoa</taxon>
        <taxon>Ecdysozoa</taxon>
        <taxon>Arthropoda</taxon>
        <taxon>Hexapoda</taxon>
        <taxon>Insecta</taxon>
        <taxon>Pterygota</taxon>
        <taxon>Neoptera</taxon>
        <taxon>Paraneoptera</taxon>
        <taxon>Hemiptera</taxon>
        <taxon>Heteroptera</taxon>
        <taxon>Panheteroptera</taxon>
        <taxon>Cimicomorpha</taxon>
        <taxon>Reduviidae</taxon>
        <taxon>Triatominae</taxon>
        <taxon>Rhodnius</taxon>
    </lineage>
</organism>
<dbReference type="Proteomes" id="UP000015103">
    <property type="component" value="Unassembled WGS sequence"/>
</dbReference>